<protein>
    <submittedName>
        <fullName evidence="4">Purine phosphoribosyltransferase</fullName>
    </submittedName>
</protein>
<evidence type="ECO:0000256" key="1">
    <source>
        <dbReference type="ARBA" id="ARBA00022676"/>
    </source>
</evidence>
<proteinExistence type="predicted"/>
<gene>
    <name evidence="4" type="ordered locus">ASAC_0879</name>
</gene>
<dbReference type="Gene3D" id="3.40.50.2020">
    <property type="match status" value="1"/>
</dbReference>
<evidence type="ECO:0000313" key="4">
    <source>
        <dbReference type="EMBL" id="ADL19285.1"/>
    </source>
</evidence>
<dbReference type="Proteomes" id="UP000000346">
    <property type="component" value="Chromosome"/>
</dbReference>
<dbReference type="HOGENOM" id="CLU_080904_0_0_2"/>
<evidence type="ECO:0000259" key="3">
    <source>
        <dbReference type="Pfam" id="PF00156"/>
    </source>
</evidence>
<dbReference type="InterPro" id="IPR029057">
    <property type="entry name" value="PRTase-like"/>
</dbReference>
<keyword evidence="5" id="KW-1185">Reference proteome</keyword>
<dbReference type="InParanoid" id="D9Q1U7"/>
<keyword evidence="2 4" id="KW-0808">Transferase</keyword>
<evidence type="ECO:0000313" key="5">
    <source>
        <dbReference type="Proteomes" id="UP000000346"/>
    </source>
</evidence>
<dbReference type="Pfam" id="PF00156">
    <property type="entry name" value="Pribosyltran"/>
    <property type="match status" value="1"/>
</dbReference>
<keyword evidence="1 4" id="KW-0328">Glycosyltransferase</keyword>
<dbReference type="STRING" id="666510.ASAC_0879"/>
<dbReference type="PANTHER" id="PTHR43363:SF2">
    <property type="entry name" value="PHOSPHORIBOSYLTRANSFERASE"/>
    <property type="match status" value="1"/>
</dbReference>
<dbReference type="GO" id="GO:0016757">
    <property type="term" value="F:glycosyltransferase activity"/>
    <property type="evidence" value="ECO:0007669"/>
    <property type="project" value="UniProtKB-KW"/>
</dbReference>
<sequence length="232" mass="26726">MGITVPKVVTKLVSWDEVVEWSLGLARKIEESGWLPDMVVAVARGGYVPARLLCDYLGISDLMSLQSQHWTEAAKASQKAIIRNPYSVEAKGLKVLVVDDIVDTGETLALAKDFIASEWKPEEVRTAALQWISPVAKFKPDYYYLEVKDWAWFQYPWTRLEDLTQFIERIFREDERAKGGLSEDRLKSLFIEWYGVKPEDFGSYWRLAIDRLTSKRVLEVKDGVFVLSKSRR</sequence>
<dbReference type="CDD" id="cd06223">
    <property type="entry name" value="PRTases_typeI"/>
    <property type="match status" value="1"/>
</dbReference>
<accession>D9Q1U7</accession>
<dbReference type="KEGG" id="asc:ASAC_0879"/>
<dbReference type="SUPFAM" id="SSF53271">
    <property type="entry name" value="PRTase-like"/>
    <property type="match status" value="1"/>
</dbReference>
<dbReference type="FunCoup" id="D9Q1U7">
    <property type="interactions" value="78"/>
</dbReference>
<organism evidence="4 5">
    <name type="scientific">Acidilobus saccharovorans (strain DSM 16705 / JCM 18335 / VKM B-2471 / 345-15)</name>
    <dbReference type="NCBI Taxonomy" id="666510"/>
    <lineage>
        <taxon>Archaea</taxon>
        <taxon>Thermoproteota</taxon>
        <taxon>Thermoprotei</taxon>
        <taxon>Acidilobales</taxon>
        <taxon>Acidilobaceae</taxon>
        <taxon>Acidilobus</taxon>
    </lineage>
</organism>
<dbReference type="PANTHER" id="PTHR43363">
    <property type="entry name" value="HYPOXANTHINE PHOSPHORIBOSYLTRANSFERASE"/>
    <property type="match status" value="1"/>
</dbReference>
<dbReference type="AlphaFoldDB" id="D9Q1U7"/>
<dbReference type="InterPro" id="IPR000836">
    <property type="entry name" value="PRTase_dom"/>
</dbReference>
<reference evidence="4" key="1">
    <citation type="journal article" date="2010" name="Appl. Environ. Microbiol.">
        <title>The genome sequence of the crenarchaeon Acidilobus saccharovorans supports a new order, Acidilobales, and suggests an important ecological role in terrestrial acidic hot springs.</title>
        <authorList>
            <person name="Mardanov A.V."/>
            <person name="Svetlitchnyi V.A."/>
            <person name="Beletsky A.V."/>
            <person name="Prokofeva M.I."/>
            <person name="Bonch-Osmolovskaya E.A."/>
            <person name="Ravin N.V."/>
            <person name="Skryabin K.G."/>
        </authorList>
    </citation>
    <scope>NUCLEOTIDE SEQUENCE [LARGE SCALE GENOMIC DNA]</scope>
    <source>
        <strain evidence="4">345-15</strain>
    </source>
</reference>
<name>D9Q1U7_ACIS3</name>
<feature type="domain" description="Phosphoribosyltransferase" evidence="3">
    <location>
        <begin position="24"/>
        <end position="153"/>
    </location>
</feature>
<evidence type="ECO:0000256" key="2">
    <source>
        <dbReference type="ARBA" id="ARBA00022679"/>
    </source>
</evidence>
<dbReference type="EMBL" id="CP001742">
    <property type="protein sequence ID" value="ADL19285.1"/>
    <property type="molecule type" value="Genomic_DNA"/>
</dbReference>
<dbReference type="eggNOG" id="arCOG00040">
    <property type="taxonomic scope" value="Archaea"/>
</dbReference>